<keyword evidence="2" id="KW-0812">Transmembrane</keyword>
<evidence type="ECO:0000256" key="1">
    <source>
        <dbReference type="SAM" id="MobiDB-lite"/>
    </source>
</evidence>
<gene>
    <name evidence="3" type="ORF">BD311DRAFT_732423</name>
</gene>
<dbReference type="InterPro" id="IPR036259">
    <property type="entry name" value="MFS_trans_sf"/>
</dbReference>
<dbReference type="EMBL" id="ML143526">
    <property type="protein sequence ID" value="TBU22791.1"/>
    <property type="molecule type" value="Genomic_DNA"/>
</dbReference>
<sequence length="183" mass="19927">MSYENGKALPPGSLHDSLPEDSIPKLDGEIEQELEAEEDAHIGVKAVRESVWPPFQVVPLHWTTYNYLAFATSAFDKHSLISTIQVAQSVIIACGKPVIAKFADVTSRATAYLIVLCFYVLGHIVIASANGVGALAVGIILYAVTITEVNEESSRKKTVFENVGLCLEGRDVFKDDGTKELYL</sequence>
<evidence type="ECO:0000256" key="2">
    <source>
        <dbReference type="SAM" id="Phobius"/>
    </source>
</evidence>
<proteinExistence type="predicted"/>
<keyword evidence="2" id="KW-1133">Transmembrane helix</keyword>
<name>A0A4Q9MAV7_9APHY</name>
<dbReference type="AlphaFoldDB" id="A0A4Q9MAV7"/>
<dbReference type="OrthoDB" id="2241241at2759"/>
<accession>A0A4Q9MAV7</accession>
<keyword evidence="2" id="KW-0472">Membrane</keyword>
<protein>
    <submittedName>
        <fullName evidence="3">Uncharacterized protein</fullName>
    </submittedName>
</protein>
<dbReference type="Proteomes" id="UP000292957">
    <property type="component" value="Unassembled WGS sequence"/>
</dbReference>
<evidence type="ECO:0000313" key="3">
    <source>
        <dbReference type="EMBL" id="TBU22791.1"/>
    </source>
</evidence>
<dbReference type="SUPFAM" id="SSF103473">
    <property type="entry name" value="MFS general substrate transporter"/>
    <property type="match status" value="1"/>
</dbReference>
<reference evidence="3" key="1">
    <citation type="submission" date="2019-01" db="EMBL/GenBank/DDBJ databases">
        <title>Draft genome sequences of three monokaryotic isolates of the white-rot basidiomycete fungus Dichomitus squalens.</title>
        <authorList>
            <consortium name="DOE Joint Genome Institute"/>
            <person name="Lopez S.C."/>
            <person name="Andreopoulos B."/>
            <person name="Pangilinan J."/>
            <person name="Lipzen A."/>
            <person name="Riley R."/>
            <person name="Ahrendt S."/>
            <person name="Ng V."/>
            <person name="Barry K."/>
            <person name="Daum C."/>
            <person name="Grigoriev I.V."/>
            <person name="Hilden K.S."/>
            <person name="Makela M.R."/>
            <person name="de Vries R.P."/>
        </authorList>
    </citation>
    <scope>NUCLEOTIDE SEQUENCE [LARGE SCALE GENOMIC DNA]</scope>
    <source>
        <strain evidence="3">OM18370.1</strain>
    </source>
</reference>
<organism evidence="3">
    <name type="scientific">Dichomitus squalens</name>
    <dbReference type="NCBI Taxonomy" id="114155"/>
    <lineage>
        <taxon>Eukaryota</taxon>
        <taxon>Fungi</taxon>
        <taxon>Dikarya</taxon>
        <taxon>Basidiomycota</taxon>
        <taxon>Agaricomycotina</taxon>
        <taxon>Agaricomycetes</taxon>
        <taxon>Polyporales</taxon>
        <taxon>Polyporaceae</taxon>
        <taxon>Dichomitus</taxon>
    </lineage>
</organism>
<feature type="region of interest" description="Disordered" evidence="1">
    <location>
        <begin position="1"/>
        <end position="20"/>
    </location>
</feature>
<feature type="transmembrane region" description="Helical" evidence="2">
    <location>
        <begin position="132"/>
        <end position="149"/>
    </location>
</feature>